<keyword evidence="2 3" id="KW-0378">Hydrolase</keyword>
<dbReference type="PANTHER" id="PTHR11049">
    <property type="entry name" value="ACYL COENZYME A THIOESTER HYDROLASE"/>
    <property type="match status" value="1"/>
</dbReference>
<dbReference type="GO" id="GO:0006637">
    <property type="term" value="P:acyl-CoA metabolic process"/>
    <property type="evidence" value="ECO:0007669"/>
    <property type="project" value="TreeGrafter"/>
</dbReference>
<comment type="caution">
    <text evidence="5">The sequence shown here is derived from an EMBL/GenBank/DDBJ whole genome shotgun (WGS) entry which is preliminary data.</text>
</comment>
<feature type="domain" description="HotDog ACOT-type" evidence="4">
    <location>
        <begin position="10"/>
        <end position="122"/>
    </location>
</feature>
<dbReference type="GO" id="GO:0052816">
    <property type="term" value="F:long-chain fatty acyl-CoA hydrolase activity"/>
    <property type="evidence" value="ECO:0007669"/>
    <property type="project" value="TreeGrafter"/>
</dbReference>
<gene>
    <name evidence="5" type="ORF">DV711_16990</name>
</gene>
<evidence type="ECO:0000256" key="3">
    <source>
        <dbReference type="PROSITE-ProRule" id="PRU01106"/>
    </source>
</evidence>
<evidence type="ECO:0000256" key="2">
    <source>
        <dbReference type="ARBA" id="ARBA00022801"/>
    </source>
</evidence>
<dbReference type="InterPro" id="IPR006683">
    <property type="entry name" value="Thioestr_dom"/>
</dbReference>
<dbReference type="GO" id="GO:0009062">
    <property type="term" value="P:fatty acid catabolic process"/>
    <property type="evidence" value="ECO:0007669"/>
    <property type="project" value="TreeGrafter"/>
</dbReference>
<sequence length="131" mass="14154">MSEQDNLPAPDGELTLQLPASQEGRNIFGDIYGGWLSAQIVTAAETRAAQIASGRVATVSIGAIELMSPVLVGTLLSFHTRIVDTGHSSIRIQVEVWGRCHDGHGLRKITEAETVQVALDQQGRIRRLPND</sequence>
<dbReference type="GO" id="GO:0005829">
    <property type="term" value="C:cytosol"/>
    <property type="evidence" value="ECO:0007669"/>
    <property type="project" value="TreeGrafter"/>
</dbReference>
<dbReference type="Pfam" id="PF03061">
    <property type="entry name" value="4HBT"/>
    <property type="match status" value="1"/>
</dbReference>
<dbReference type="InterPro" id="IPR029069">
    <property type="entry name" value="HotDog_dom_sf"/>
</dbReference>
<dbReference type="InterPro" id="IPR040170">
    <property type="entry name" value="Cytosol_ACT"/>
</dbReference>
<dbReference type="InterPro" id="IPR033120">
    <property type="entry name" value="HOTDOG_ACOT"/>
</dbReference>
<dbReference type="EMBL" id="QQOH01000005">
    <property type="protein sequence ID" value="RDE18352.1"/>
    <property type="molecule type" value="Genomic_DNA"/>
</dbReference>
<reference evidence="5 6" key="1">
    <citation type="submission" date="2018-07" db="EMBL/GenBank/DDBJ databases">
        <title>Motiliproteus coralliicola sp. nov., a bacterium isolated from Coral.</title>
        <authorList>
            <person name="Wang G."/>
        </authorList>
    </citation>
    <scope>NUCLEOTIDE SEQUENCE [LARGE SCALE GENOMIC DNA]</scope>
    <source>
        <strain evidence="5 6">C34</strain>
    </source>
</reference>
<dbReference type="RefSeq" id="WP_114696927.1">
    <property type="nucleotide sequence ID" value="NZ_QQOH01000005.1"/>
</dbReference>
<dbReference type="Gene3D" id="3.10.129.10">
    <property type="entry name" value="Hotdog Thioesterase"/>
    <property type="match status" value="1"/>
</dbReference>
<accession>A0A369W8X6</accession>
<protein>
    <submittedName>
        <fullName evidence="5">Acyl-CoA thioesterase</fullName>
    </submittedName>
</protein>
<dbReference type="CDD" id="cd03442">
    <property type="entry name" value="BFIT_BACH"/>
    <property type="match status" value="1"/>
</dbReference>
<dbReference type="PROSITE" id="PS51770">
    <property type="entry name" value="HOTDOG_ACOT"/>
    <property type="match status" value="1"/>
</dbReference>
<evidence type="ECO:0000256" key="1">
    <source>
        <dbReference type="ARBA" id="ARBA00010458"/>
    </source>
</evidence>
<keyword evidence="6" id="KW-1185">Reference proteome</keyword>
<proteinExistence type="inferred from homology"/>
<evidence type="ECO:0000313" key="6">
    <source>
        <dbReference type="Proteomes" id="UP000253769"/>
    </source>
</evidence>
<organism evidence="5 6">
    <name type="scientific">Motiliproteus coralliicola</name>
    <dbReference type="NCBI Taxonomy" id="2283196"/>
    <lineage>
        <taxon>Bacteria</taxon>
        <taxon>Pseudomonadati</taxon>
        <taxon>Pseudomonadota</taxon>
        <taxon>Gammaproteobacteria</taxon>
        <taxon>Oceanospirillales</taxon>
        <taxon>Oceanospirillaceae</taxon>
        <taxon>Motiliproteus</taxon>
    </lineage>
</organism>
<name>A0A369W8X6_9GAMM</name>
<dbReference type="SUPFAM" id="SSF54637">
    <property type="entry name" value="Thioesterase/thiol ester dehydrase-isomerase"/>
    <property type="match status" value="1"/>
</dbReference>
<evidence type="ECO:0000259" key="4">
    <source>
        <dbReference type="PROSITE" id="PS51770"/>
    </source>
</evidence>
<dbReference type="AlphaFoldDB" id="A0A369W8X6"/>
<dbReference type="Proteomes" id="UP000253769">
    <property type="component" value="Unassembled WGS sequence"/>
</dbReference>
<comment type="similarity">
    <text evidence="1">Belongs to the acyl coenzyme A hydrolase family.</text>
</comment>
<dbReference type="PANTHER" id="PTHR11049:SF5">
    <property type="entry name" value="ACYL-COA THIOESTER HYDROLASE YCIA"/>
    <property type="match status" value="1"/>
</dbReference>
<dbReference type="OrthoDB" id="9801856at2"/>
<evidence type="ECO:0000313" key="5">
    <source>
        <dbReference type="EMBL" id="RDE18352.1"/>
    </source>
</evidence>